<comment type="caution">
    <text evidence="1">The sequence shown here is derived from an EMBL/GenBank/DDBJ whole genome shotgun (WGS) entry which is preliminary data.</text>
</comment>
<reference evidence="2" key="1">
    <citation type="journal article" date="2024" name="IScience">
        <title>Strigolactones Initiate the Formation of Haustorium-like Structures in Castilleja.</title>
        <authorList>
            <person name="Buerger M."/>
            <person name="Peterson D."/>
            <person name="Chory J."/>
        </authorList>
    </citation>
    <scope>NUCLEOTIDE SEQUENCE [LARGE SCALE GENOMIC DNA]</scope>
</reference>
<name>A0ABD3DUU2_9LAMI</name>
<accession>A0ABD3DUU2</accession>
<sequence length="97" mass="11128">MDDQFSSSPKASCCPWQSHKKKAYADQSGTKNRRKFEKTAYYGDYGLESDIYGENEIISMKKYEKSMKKGMKEQDKALNKVTKKKGFIFAMKGFAGK</sequence>
<evidence type="ECO:0000313" key="2">
    <source>
        <dbReference type="Proteomes" id="UP001632038"/>
    </source>
</evidence>
<evidence type="ECO:0000313" key="1">
    <source>
        <dbReference type="EMBL" id="KAL3645822.1"/>
    </source>
</evidence>
<dbReference type="AlphaFoldDB" id="A0ABD3DUU2"/>
<proteinExistence type="predicted"/>
<protein>
    <submittedName>
        <fullName evidence="1">Uncharacterized protein</fullName>
    </submittedName>
</protein>
<organism evidence="1 2">
    <name type="scientific">Castilleja foliolosa</name>
    <dbReference type="NCBI Taxonomy" id="1961234"/>
    <lineage>
        <taxon>Eukaryota</taxon>
        <taxon>Viridiplantae</taxon>
        <taxon>Streptophyta</taxon>
        <taxon>Embryophyta</taxon>
        <taxon>Tracheophyta</taxon>
        <taxon>Spermatophyta</taxon>
        <taxon>Magnoliopsida</taxon>
        <taxon>eudicotyledons</taxon>
        <taxon>Gunneridae</taxon>
        <taxon>Pentapetalae</taxon>
        <taxon>asterids</taxon>
        <taxon>lamiids</taxon>
        <taxon>Lamiales</taxon>
        <taxon>Orobanchaceae</taxon>
        <taxon>Pedicularideae</taxon>
        <taxon>Castillejinae</taxon>
        <taxon>Castilleja</taxon>
    </lineage>
</organism>
<dbReference type="Proteomes" id="UP001632038">
    <property type="component" value="Unassembled WGS sequence"/>
</dbReference>
<keyword evidence="2" id="KW-1185">Reference proteome</keyword>
<gene>
    <name evidence="1" type="ORF">CASFOL_011002</name>
</gene>
<dbReference type="EMBL" id="JAVIJP010000013">
    <property type="protein sequence ID" value="KAL3645822.1"/>
    <property type="molecule type" value="Genomic_DNA"/>
</dbReference>